<dbReference type="AlphaFoldDB" id="A0A5J4VS95"/>
<reference evidence="1 2" key="1">
    <citation type="submission" date="2019-03" db="EMBL/GenBank/DDBJ databases">
        <title>Single cell metagenomics reveals metabolic interactions within the superorganism composed of flagellate Streblomastix strix and complex community of Bacteroidetes bacteria on its surface.</title>
        <authorList>
            <person name="Treitli S.C."/>
            <person name="Kolisko M."/>
            <person name="Husnik F."/>
            <person name="Keeling P."/>
            <person name="Hampl V."/>
        </authorList>
    </citation>
    <scope>NUCLEOTIDE SEQUENCE [LARGE SCALE GENOMIC DNA]</scope>
    <source>
        <strain evidence="1">ST1C</strain>
    </source>
</reference>
<name>A0A5J4VS95_9EUKA</name>
<comment type="caution">
    <text evidence="1">The sequence shown here is derived from an EMBL/GenBank/DDBJ whole genome shotgun (WGS) entry which is preliminary data.</text>
</comment>
<accession>A0A5J4VS95</accession>
<protein>
    <submittedName>
        <fullName evidence="1">Uncharacterized protein</fullName>
    </submittedName>
</protein>
<proteinExistence type="predicted"/>
<dbReference type="EMBL" id="SNRW01005248">
    <property type="protein sequence ID" value="KAA6385484.1"/>
    <property type="molecule type" value="Genomic_DNA"/>
</dbReference>
<gene>
    <name evidence="1" type="ORF">EZS28_018988</name>
</gene>
<evidence type="ECO:0000313" key="1">
    <source>
        <dbReference type="EMBL" id="KAA6385484.1"/>
    </source>
</evidence>
<feature type="non-terminal residue" evidence="1">
    <location>
        <position position="1"/>
    </location>
</feature>
<sequence>DQVIDQLTEHEGLHRLD</sequence>
<dbReference type="Proteomes" id="UP000324800">
    <property type="component" value="Unassembled WGS sequence"/>
</dbReference>
<evidence type="ECO:0000313" key="2">
    <source>
        <dbReference type="Proteomes" id="UP000324800"/>
    </source>
</evidence>
<organism evidence="1 2">
    <name type="scientific">Streblomastix strix</name>
    <dbReference type="NCBI Taxonomy" id="222440"/>
    <lineage>
        <taxon>Eukaryota</taxon>
        <taxon>Metamonada</taxon>
        <taxon>Preaxostyla</taxon>
        <taxon>Oxymonadida</taxon>
        <taxon>Streblomastigidae</taxon>
        <taxon>Streblomastix</taxon>
    </lineage>
</organism>